<dbReference type="GO" id="GO:0016887">
    <property type="term" value="F:ATP hydrolysis activity"/>
    <property type="evidence" value="ECO:0007669"/>
    <property type="project" value="InterPro"/>
</dbReference>
<comment type="similarity">
    <text evidence="1">Belongs to the ABC transporter superfamily.</text>
</comment>
<name>A0A6P1TJJ4_9FIRM</name>
<proteinExistence type="inferred from homology"/>
<protein>
    <submittedName>
        <fullName evidence="6">ATP-binding cassette domain-containing protein</fullName>
    </submittedName>
</protein>
<reference evidence="6 7" key="1">
    <citation type="submission" date="2020-01" db="EMBL/GenBank/DDBJ databases">
        <title>Genome analysis of Anaerocolumna sp. CBA3638.</title>
        <authorList>
            <person name="Kim J."/>
            <person name="Roh S.W."/>
        </authorList>
    </citation>
    <scope>NUCLEOTIDE SEQUENCE [LARGE SCALE GENOMIC DNA]</scope>
    <source>
        <strain evidence="6 7">CBA3638</strain>
    </source>
</reference>
<dbReference type="SUPFAM" id="SSF52540">
    <property type="entry name" value="P-loop containing nucleoside triphosphate hydrolases"/>
    <property type="match status" value="1"/>
</dbReference>
<feature type="domain" description="ABC transporter" evidence="5">
    <location>
        <begin position="4"/>
        <end position="217"/>
    </location>
</feature>
<evidence type="ECO:0000313" key="6">
    <source>
        <dbReference type="EMBL" id="QHQ59438.1"/>
    </source>
</evidence>
<dbReference type="Pfam" id="PF00005">
    <property type="entry name" value="ABC_tran"/>
    <property type="match status" value="1"/>
</dbReference>
<evidence type="ECO:0000256" key="2">
    <source>
        <dbReference type="ARBA" id="ARBA00022448"/>
    </source>
</evidence>
<evidence type="ECO:0000256" key="1">
    <source>
        <dbReference type="ARBA" id="ARBA00005417"/>
    </source>
</evidence>
<keyword evidence="4 6" id="KW-0067">ATP-binding</keyword>
<evidence type="ECO:0000313" key="7">
    <source>
        <dbReference type="Proteomes" id="UP000464314"/>
    </source>
</evidence>
<keyword evidence="3" id="KW-0547">Nucleotide-binding</keyword>
<accession>A0A6P1TJJ4</accession>
<dbReference type="PROSITE" id="PS00211">
    <property type="entry name" value="ABC_TRANSPORTER_1"/>
    <property type="match status" value="1"/>
</dbReference>
<dbReference type="InterPro" id="IPR027417">
    <property type="entry name" value="P-loop_NTPase"/>
</dbReference>
<dbReference type="InterPro" id="IPR017871">
    <property type="entry name" value="ABC_transporter-like_CS"/>
</dbReference>
<keyword evidence="2" id="KW-0813">Transport</keyword>
<evidence type="ECO:0000259" key="5">
    <source>
        <dbReference type="PROSITE" id="PS50893"/>
    </source>
</evidence>
<dbReference type="EMBL" id="CP048000">
    <property type="protein sequence ID" value="QHQ59438.1"/>
    <property type="molecule type" value="Genomic_DNA"/>
</dbReference>
<dbReference type="SMART" id="SM00382">
    <property type="entry name" value="AAA"/>
    <property type="match status" value="1"/>
</dbReference>
<dbReference type="PANTHER" id="PTHR42734:SF17">
    <property type="entry name" value="METAL TRANSPORT SYSTEM ATP-BINDING PROTEIN TM_0124-RELATED"/>
    <property type="match status" value="1"/>
</dbReference>
<dbReference type="GO" id="GO:0005524">
    <property type="term" value="F:ATP binding"/>
    <property type="evidence" value="ECO:0007669"/>
    <property type="project" value="UniProtKB-KW"/>
</dbReference>
<dbReference type="RefSeq" id="WP_161836024.1">
    <property type="nucleotide sequence ID" value="NZ_CP048000.1"/>
</dbReference>
<dbReference type="PROSITE" id="PS50893">
    <property type="entry name" value="ABC_TRANSPORTER_2"/>
    <property type="match status" value="1"/>
</dbReference>
<sequence length="218" mass="24391">MYSIEMKNLSFGYEDGLILDDINLKVEKGDYVGIIGSNGTGKSTLIKLMLGLLQTRNGTINRTVKNIGYVPQVGLSVKGDFPATVMEVVMLNLYSSIGLFKRPKKKHYDMADKALAIVGMSEYKDRLISKLSGGQQQRVLIAKSLANNPEILILDEPIAGIDSENEKNIYQLLYQLNRENGITIIMVTHSIQDVRNAMNKIYEIKDKKLHLIQAESNQ</sequence>
<keyword evidence="7" id="KW-1185">Reference proteome</keyword>
<dbReference type="PANTHER" id="PTHR42734">
    <property type="entry name" value="METAL TRANSPORT SYSTEM ATP-BINDING PROTEIN TM_0124-RELATED"/>
    <property type="match status" value="1"/>
</dbReference>
<evidence type="ECO:0000256" key="4">
    <source>
        <dbReference type="ARBA" id="ARBA00022840"/>
    </source>
</evidence>
<dbReference type="KEGG" id="anr:Ana3638_00355"/>
<organism evidence="6 7">
    <name type="scientific">Anaerocolumna sedimenticola</name>
    <dbReference type="NCBI Taxonomy" id="2696063"/>
    <lineage>
        <taxon>Bacteria</taxon>
        <taxon>Bacillati</taxon>
        <taxon>Bacillota</taxon>
        <taxon>Clostridia</taxon>
        <taxon>Lachnospirales</taxon>
        <taxon>Lachnospiraceae</taxon>
        <taxon>Anaerocolumna</taxon>
    </lineage>
</organism>
<gene>
    <name evidence="6" type="ORF">Ana3638_00355</name>
</gene>
<dbReference type="AlphaFoldDB" id="A0A6P1TJJ4"/>
<dbReference type="Gene3D" id="3.40.50.300">
    <property type="entry name" value="P-loop containing nucleotide triphosphate hydrolases"/>
    <property type="match status" value="1"/>
</dbReference>
<dbReference type="InterPro" id="IPR003593">
    <property type="entry name" value="AAA+_ATPase"/>
</dbReference>
<dbReference type="Proteomes" id="UP000464314">
    <property type="component" value="Chromosome"/>
</dbReference>
<dbReference type="CDD" id="cd03235">
    <property type="entry name" value="ABC_Metallic_Cations"/>
    <property type="match status" value="1"/>
</dbReference>
<dbReference type="InterPro" id="IPR003439">
    <property type="entry name" value="ABC_transporter-like_ATP-bd"/>
</dbReference>
<evidence type="ECO:0000256" key="3">
    <source>
        <dbReference type="ARBA" id="ARBA00022741"/>
    </source>
</evidence>
<dbReference type="InterPro" id="IPR050153">
    <property type="entry name" value="Metal_Ion_Import_ABC"/>
</dbReference>